<dbReference type="GO" id="GO:0004252">
    <property type="term" value="F:serine-type endopeptidase activity"/>
    <property type="evidence" value="ECO:0007669"/>
    <property type="project" value="TreeGrafter"/>
</dbReference>
<keyword evidence="1" id="KW-0732">Signal</keyword>
<feature type="domain" description="SRCR" evidence="4">
    <location>
        <begin position="408"/>
        <end position="512"/>
    </location>
</feature>
<feature type="domain" description="SRCR" evidence="4">
    <location>
        <begin position="294"/>
        <end position="402"/>
    </location>
</feature>
<feature type="disulfide bond" evidence="3">
    <location>
        <begin position="477"/>
        <end position="487"/>
    </location>
</feature>
<dbReference type="Pfam" id="PF00530">
    <property type="entry name" value="SRCR"/>
    <property type="match status" value="2"/>
</dbReference>
<sequence>MNAFLLFDIASSALQWLQPVEVSNGSFVPACARENVTFPWNYTLSPEEHVMDTEWYYREDDNSSYKLLATQITRTSDHFLKDPYVSQIVEFVPPAGISLLNVKHWDRGIYSVHVNVNLHGSIVTHTQNASLYVDASVTEDGNLHARLLNRTMFNNGTKEHHLLLACGPFRSKWMSAVKAVWTTPDNQTLRSTSEENGYFLLAVPNPVETGDYKCKVENSSYTSACLPSFSPLLRGATVFVDGCDEGKTVLEATDSELREQLSLFETMKTEKARTDALLESLRVHVSSVSDYLGVRVDNGGTPKEGRVMAKYSASSSLVRACDDDWGFQEAKVVCRQLGLSGDNAIPWGRHHFGTGSTSYYLRFNALNCSGDEKTLQDCPFTQGSSSTDCSSGAFTDAGVTCEAPPMEVRLSGGSTPGEGRVELRLNGTWGTVCGALDTADAKVICTQLGLPSDVINTWSNGHFGQGTGPVYGHHFGCSGSEGSLHECLLRDRNSRYLNTDCAHTTDAAISCA</sequence>
<dbReference type="PANTHER" id="PTHR48071">
    <property type="entry name" value="SRCR DOMAIN-CONTAINING PROTEIN"/>
    <property type="match status" value="1"/>
</dbReference>
<reference evidence="5 6" key="1">
    <citation type="submission" date="2024-02" db="EMBL/GenBank/DDBJ databases">
        <title>Chromosome-scale genome assembly of the rough periwinkle Littorina saxatilis.</title>
        <authorList>
            <person name="De Jode A."/>
            <person name="Faria R."/>
            <person name="Formenti G."/>
            <person name="Sims Y."/>
            <person name="Smith T.P."/>
            <person name="Tracey A."/>
            <person name="Wood J.M.D."/>
            <person name="Zagrodzka Z.B."/>
            <person name="Johannesson K."/>
            <person name="Butlin R.K."/>
            <person name="Leder E.H."/>
        </authorList>
    </citation>
    <scope>NUCLEOTIDE SEQUENCE [LARGE SCALE GENOMIC DNA]</scope>
    <source>
        <strain evidence="5">Snail1</strain>
        <tissue evidence="5">Muscle</tissue>
    </source>
</reference>
<dbReference type="SUPFAM" id="SSF56487">
    <property type="entry name" value="SRCR-like"/>
    <property type="match status" value="2"/>
</dbReference>
<gene>
    <name evidence="5" type="ORF">V1264_001535</name>
</gene>
<dbReference type="Gene3D" id="3.10.250.10">
    <property type="entry name" value="SRCR-like domain"/>
    <property type="match status" value="2"/>
</dbReference>
<dbReference type="Proteomes" id="UP001374579">
    <property type="component" value="Unassembled WGS sequence"/>
</dbReference>
<dbReference type="InterPro" id="IPR001190">
    <property type="entry name" value="SRCR"/>
</dbReference>
<dbReference type="FunFam" id="3.10.250.10:FF:000001">
    <property type="entry name" value="Lysyl oxidase 4 isoform X1"/>
    <property type="match status" value="1"/>
</dbReference>
<dbReference type="PRINTS" id="PR00258">
    <property type="entry name" value="SPERACTRCPTR"/>
</dbReference>
<evidence type="ECO:0000313" key="5">
    <source>
        <dbReference type="EMBL" id="KAK7115715.1"/>
    </source>
</evidence>
<dbReference type="GO" id="GO:0031638">
    <property type="term" value="P:zymogen activation"/>
    <property type="evidence" value="ECO:0007669"/>
    <property type="project" value="TreeGrafter"/>
</dbReference>
<dbReference type="AlphaFoldDB" id="A0AAN9GR02"/>
<protein>
    <recommendedName>
        <fullName evidence="4">SRCR domain-containing protein</fullName>
    </recommendedName>
</protein>
<dbReference type="GO" id="GO:0005886">
    <property type="term" value="C:plasma membrane"/>
    <property type="evidence" value="ECO:0007669"/>
    <property type="project" value="TreeGrafter"/>
</dbReference>
<dbReference type="SMART" id="SM00202">
    <property type="entry name" value="SR"/>
    <property type="match status" value="2"/>
</dbReference>
<evidence type="ECO:0000256" key="3">
    <source>
        <dbReference type="PROSITE-ProRule" id="PRU00196"/>
    </source>
</evidence>
<evidence type="ECO:0000313" key="6">
    <source>
        <dbReference type="Proteomes" id="UP001374579"/>
    </source>
</evidence>
<accession>A0AAN9GR02</accession>
<keyword evidence="6" id="KW-1185">Reference proteome</keyword>
<keyword evidence="2 3" id="KW-1015">Disulfide bond</keyword>
<comment type="caution">
    <text evidence="3">Lacks conserved residue(s) required for the propagation of feature annotation.</text>
</comment>
<proteinExistence type="predicted"/>
<dbReference type="PROSITE" id="PS50287">
    <property type="entry name" value="SRCR_2"/>
    <property type="match status" value="2"/>
</dbReference>
<evidence type="ECO:0000256" key="2">
    <source>
        <dbReference type="ARBA" id="ARBA00023157"/>
    </source>
</evidence>
<organism evidence="5 6">
    <name type="scientific">Littorina saxatilis</name>
    <dbReference type="NCBI Taxonomy" id="31220"/>
    <lineage>
        <taxon>Eukaryota</taxon>
        <taxon>Metazoa</taxon>
        <taxon>Spiralia</taxon>
        <taxon>Lophotrochozoa</taxon>
        <taxon>Mollusca</taxon>
        <taxon>Gastropoda</taxon>
        <taxon>Caenogastropoda</taxon>
        <taxon>Littorinimorpha</taxon>
        <taxon>Littorinoidea</taxon>
        <taxon>Littorinidae</taxon>
        <taxon>Littorina</taxon>
    </lineage>
</organism>
<dbReference type="InterPro" id="IPR013783">
    <property type="entry name" value="Ig-like_fold"/>
</dbReference>
<dbReference type="PANTHER" id="PTHR48071:SF24">
    <property type="entry name" value="DELETED IN MALIGNANT BRAIN TUMORS 1 PROTEIN-LIKE"/>
    <property type="match status" value="1"/>
</dbReference>
<name>A0AAN9GR02_9CAEN</name>
<dbReference type="EMBL" id="JBAMIC010000001">
    <property type="protein sequence ID" value="KAK7115715.1"/>
    <property type="molecule type" value="Genomic_DNA"/>
</dbReference>
<evidence type="ECO:0000256" key="1">
    <source>
        <dbReference type="ARBA" id="ARBA00022729"/>
    </source>
</evidence>
<comment type="caution">
    <text evidence="5">The sequence shown here is derived from an EMBL/GenBank/DDBJ whole genome shotgun (WGS) entry which is preliminary data.</text>
</comment>
<dbReference type="Gene3D" id="2.60.40.10">
    <property type="entry name" value="Immunoglobulins"/>
    <property type="match status" value="1"/>
</dbReference>
<dbReference type="InterPro" id="IPR036772">
    <property type="entry name" value="SRCR-like_dom_sf"/>
</dbReference>
<evidence type="ECO:0000259" key="4">
    <source>
        <dbReference type="PROSITE" id="PS50287"/>
    </source>
</evidence>
<feature type="disulfide bond" evidence="3">
    <location>
        <begin position="368"/>
        <end position="378"/>
    </location>
</feature>